<keyword evidence="6 10" id="KW-0378">Hydrolase</keyword>
<feature type="region of interest" description="Disordered" evidence="11">
    <location>
        <begin position="317"/>
        <end position="351"/>
    </location>
</feature>
<dbReference type="InterPro" id="IPR030378">
    <property type="entry name" value="G_CP_dom"/>
</dbReference>
<dbReference type="PROSITE" id="PS50936">
    <property type="entry name" value="ENGC_GTPASE"/>
    <property type="match status" value="1"/>
</dbReference>
<evidence type="ECO:0000256" key="4">
    <source>
        <dbReference type="ARBA" id="ARBA00022730"/>
    </source>
</evidence>
<feature type="binding site" evidence="10">
    <location>
        <position position="281"/>
    </location>
    <ligand>
        <name>Zn(2+)</name>
        <dbReference type="ChEBI" id="CHEBI:29105"/>
    </ligand>
</feature>
<proteinExistence type="inferred from homology"/>
<evidence type="ECO:0000256" key="2">
    <source>
        <dbReference type="ARBA" id="ARBA00022517"/>
    </source>
</evidence>
<feature type="binding site" evidence="10">
    <location>
        <begin position="195"/>
        <end position="203"/>
    </location>
    <ligand>
        <name>GTP</name>
        <dbReference type="ChEBI" id="CHEBI:37565"/>
    </ligand>
</feature>
<dbReference type="NCBIfam" id="TIGR00157">
    <property type="entry name" value="ribosome small subunit-dependent GTPase A"/>
    <property type="match status" value="1"/>
</dbReference>
<dbReference type="Proteomes" id="UP000236151">
    <property type="component" value="Unassembled WGS sequence"/>
</dbReference>
<keyword evidence="3 10" id="KW-0479">Metal-binding</keyword>
<evidence type="ECO:0000256" key="8">
    <source>
        <dbReference type="ARBA" id="ARBA00022884"/>
    </source>
</evidence>
<dbReference type="SUPFAM" id="SSF52540">
    <property type="entry name" value="P-loop containing nucleoside triphosphate hydrolases"/>
    <property type="match status" value="1"/>
</dbReference>
<evidence type="ECO:0000313" key="14">
    <source>
        <dbReference type="EMBL" id="PNT97703.1"/>
    </source>
</evidence>
<accession>A0A2K2FBD3</accession>
<gene>
    <name evidence="10 14" type="primary">rsgA</name>
    <name evidence="14" type="ORF">CDQ84_12680</name>
</gene>
<keyword evidence="7 10" id="KW-0862">Zinc</keyword>
<dbReference type="Gene3D" id="3.40.50.300">
    <property type="entry name" value="P-loop containing nucleotide triphosphate hydrolases"/>
    <property type="match status" value="1"/>
</dbReference>
<dbReference type="EC" id="3.6.1.-" evidence="10"/>
<feature type="domain" description="EngC GTPase" evidence="12">
    <location>
        <begin position="104"/>
        <end position="251"/>
    </location>
</feature>
<name>A0A2K2FBD3_9CLOT</name>
<comment type="similarity">
    <text evidence="10">Belongs to the TRAFAC class YlqF/YawG GTPase family. RsgA subfamily.</text>
</comment>
<evidence type="ECO:0000256" key="1">
    <source>
        <dbReference type="ARBA" id="ARBA00022490"/>
    </source>
</evidence>
<dbReference type="AlphaFoldDB" id="A0A2K2FBD3"/>
<keyword evidence="1 10" id="KW-0963">Cytoplasm</keyword>
<keyword evidence="15" id="KW-1185">Reference proteome</keyword>
<organism evidence="14 15">
    <name type="scientific">Clostridium thermosuccinogenes</name>
    <dbReference type="NCBI Taxonomy" id="84032"/>
    <lineage>
        <taxon>Bacteria</taxon>
        <taxon>Bacillati</taxon>
        <taxon>Bacillota</taxon>
        <taxon>Clostridia</taxon>
        <taxon>Eubacteriales</taxon>
        <taxon>Clostridiaceae</taxon>
        <taxon>Clostridium</taxon>
    </lineage>
</organism>
<evidence type="ECO:0000256" key="5">
    <source>
        <dbReference type="ARBA" id="ARBA00022741"/>
    </source>
</evidence>
<feature type="domain" description="CP-type G" evidence="13">
    <location>
        <begin position="98"/>
        <end position="253"/>
    </location>
</feature>
<reference evidence="14 15" key="1">
    <citation type="submission" date="2017-06" db="EMBL/GenBank/DDBJ databases">
        <title>Investigating the central metabolism of Clostridium thermosuccinogenes.</title>
        <authorList>
            <person name="Koendjbiharie J.G."/>
            <person name="van Kranenburg R."/>
        </authorList>
    </citation>
    <scope>NUCLEOTIDE SEQUENCE [LARGE SCALE GENOMIC DNA]</scope>
    <source>
        <strain evidence="14 15">DSM 5806</strain>
    </source>
</reference>
<dbReference type="PANTHER" id="PTHR32120">
    <property type="entry name" value="SMALL RIBOSOMAL SUBUNIT BIOGENESIS GTPASE RSGA"/>
    <property type="match status" value="1"/>
</dbReference>
<evidence type="ECO:0000256" key="6">
    <source>
        <dbReference type="ARBA" id="ARBA00022801"/>
    </source>
</evidence>
<dbReference type="CDD" id="cd01854">
    <property type="entry name" value="YjeQ_EngC"/>
    <property type="match status" value="1"/>
</dbReference>
<dbReference type="GO" id="GO:0019843">
    <property type="term" value="F:rRNA binding"/>
    <property type="evidence" value="ECO:0007669"/>
    <property type="project" value="UniProtKB-KW"/>
</dbReference>
<comment type="caution">
    <text evidence="14">The sequence shown here is derived from an EMBL/GenBank/DDBJ whole genome shotgun (WGS) entry which is preliminary data.</text>
</comment>
<evidence type="ECO:0000256" key="11">
    <source>
        <dbReference type="SAM" id="MobiDB-lite"/>
    </source>
</evidence>
<dbReference type="Gene3D" id="1.10.40.50">
    <property type="entry name" value="Probable gtpase engc, domain 3"/>
    <property type="match status" value="1"/>
</dbReference>
<keyword evidence="2 10" id="KW-0690">Ribosome biogenesis</keyword>
<evidence type="ECO:0000256" key="9">
    <source>
        <dbReference type="ARBA" id="ARBA00023134"/>
    </source>
</evidence>
<evidence type="ECO:0000256" key="7">
    <source>
        <dbReference type="ARBA" id="ARBA00022833"/>
    </source>
</evidence>
<keyword evidence="5 10" id="KW-0547">Nucleotide-binding</keyword>
<dbReference type="OrthoDB" id="9809485at2"/>
<keyword evidence="8 10" id="KW-0694">RNA-binding</keyword>
<dbReference type="GO" id="GO:0005525">
    <property type="term" value="F:GTP binding"/>
    <property type="evidence" value="ECO:0007669"/>
    <property type="project" value="UniProtKB-UniRule"/>
</dbReference>
<evidence type="ECO:0000259" key="13">
    <source>
        <dbReference type="PROSITE" id="PS51721"/>
    </source>
</evidence>
<evidence type="ECO:0000259" key="12">
    <source>
        <dbReference type="PROSITE" id="PS50936"/>
    </source>
</evidence>
<keyword evidence="4 10" id="KW-0699">rRNA-binding</keyword>
<feature type="binding site" evidence="10">
    <location>
        <begin position="143"/>
        <end position="146"/>
    </location>
    <ligand>
        <name>GTP</name>
        <dbReference type="ChEBI" id="CHEBI:37565"/>
    </ligand>
</feature>
<dbReference type="PANTHER" id="PTHR32120:SF10">
    <property type="entry name" value="SMALL RIBOSOMAL SUBUNIT BIOGENESIS GTPASE RSGA"/>
    <property type="match status" value="1"/>
</dbReference>
<dbReference type="GO" id="GO:0003924">
    <property type="term" value="F:GTPase activity"/>
    <property type="evidence" value="ECO:0007669"/>
    <property type="project" value="UniProtKB-UniRule"/>
</dbReference>
<dbReference type="Pfam" id="PF03193">
    <property type="entry name" value="RsgA_GTPase"/>
    <property type="match status" value="1"/>
</dbReference>
<dbReference type="GO" id="GO:0046872">
    <property type="term" value="F:metal ion binding"/>
    <property type="evidence" value="ECO:0007669"/>
    <property type="project" value="UniProtKB-KW"/>
</dbReference>
<dbReference type="HAMAP" id="MF_01820">
    <property type="entry name" value="GTPase_RsgA"/>
    <property type="match status" value="1"/>
</dbReference>
<protein>
    <recommendedName>
        <fullName evidence="10">Small ribosomal subunit biogenesis GTPase RsgA</fullName>
        <ecNumber evidence="10">3.6.1.-</ecNumber>
    </recommendedName>
</protein>
<comment type="subunit">
    <text evidence="10">Monomer. Associates with 30S ribosomal subunit, binds 16S rRNA.</text>
</comment>
<comment type="cofactor">
    <cofactor evidence="10">
        <name>Zn(2+)</name>
        <dbReference type="ChEBI" id="CHEBI:29105"/>
    </cofactor>
    <text evidence="10">Binds 1 zinc ion per subunit.</text>
</comment>
<feature type="binding site" evidence="10">
    <location>
        <position position="276"/>
    </location>
    <ligand>
        <name>Zn(2+)</name>
        <dbReference type="ChEBI" id="CHEBI:29105"/>
    </ligand>
</feature>
<dbReference type="InterPro" id="IPR027417">
    <property type="entry name" value="P-loop_NTPase"/>
</dbReference>
<evidence type="ECO:0000313" key="15">
    <source>
        <dbReference type="Proteomes" id="UP000236151"/>
    </source>
</evidence>
<dbReference type="KEGG" id="cthd:CDO33_11660"/>
<dbReference type="EMBL" id="NIOJ01000034">
    <property type="protein sequence ID" value="PNT97703.1"/>
    <property type="molecule type" value="Genomic_DNA"/>
</dbReference>
<dbReference type="GO" id="GO:0005737">
    <property type="term" value="C:cytoplasm"/>
    <property type="evidence" value="ECO:0007669"/>
    <property type="project" value="UniProtKB-SubCell"/>
</dbReference>
<sequence>MPNLSDYGFIPTMLPEGASGIPARVTAVHKERYDIVCEYGHTCARLKTSIFFGESHEIFPTTGDFVLISYNSSGDSQILKTLERKSLFSRRDPIPGRGEQVVAANFDYVFIMVSLNFDFNVRRIERYLTLSWQSGAIPVVILTKADLVEDFTEQVRAVERIAPGIDIIAVSAKTGYGMDELSDYLKPGKTIAFLGSSGVGKSSLVNALAQEEIMAVNSIREDDSKGRHTTTHRQLIMLPNGAMIIDTPGMRELGMWDVRIGIGEAFADVENFLGKCRFSDCEHRSEPGCAVKEAIARGELSEKRWKSYLQLKREAAYSENKTRLSQKKTTRSKSIAQRQKKKRENSGYVYE</sequence>
<feature type="binding site" evidence="10">
    <location>
        <position position="289"/>
    </location>
    <ligand>
        <name>Zn(2+)</name>
        <dbReference type="ChEBI" id="CHEBI:29105"/>
    </ligand>
</feature>
<keyword evidence="9 10" id="KW-0342">GTP-binding</keyword>
<dbReference type="GO" id="GO:0042274">
    <property type="term" value="P:ribosomal small subunit biogenesis"/>
    <property type="evidence" value="ECO:0007669"/>
    <property type="project" value="UniProtKB-UniRule"/>
</dbReference>
<feature type="binding site" evidence="10">
    <location>
        <position position="283"/>
    </location>
    <ligand>
        <name>Zn(2+)</name>
        <dbReference type="ChEBI" id="CHEBI:29105"/>
    </ligand>
</feature>
<comment type="function">
    <text evidence="10">One of several proteins that assist in the late maturation steps of the functional core of the 30S ribosomal subunit. Helps release RbfA from mature subunits. May play a role in the assembly of ribosomal proteins into the subunit. Circularly permuted GTPase that catalyzes slow GTP hydrolysis, GTPase activity is stimulated by the 30S ribosomal subunit.</text>
</comment>
<dbReference type="RefSeq" id="WP_103082099.1">
    <property type="nucleotide sequence ID" value="NZ_CP021850.1"/>
</dbReference>
<dbReference type="InterPro" id="IPR004881">
    <property type="entry name" value="Ribosome_biogen_GTPase_RsgA"/>
</dbReference>
<comment type="subcellular location">
    <subcellularLocation>
        <location evidence="10">Cytoplasm</location>
    </subcellularLocation>
</comment>
<evidence type="ECO:0000256" key="3">
    <source>
        <dbReference type="ARBA" id="ARBA00022723"/>
    </source>
</evidence>
<dbReference type="InterPro" id="IPR010914">
    <property type="entry name" value="RsgA_GTPase_dom"/>
</dbReference>
<dbReference type="PROSITE" id="PS51721">
    <property type="entry name" value="G_CP"/>
    <property type="match status" value="1"/>
</dbReference>
<evidence type="ECO:0000256" key="10">
    <source>
        <dbReference type="HAMAP-Rule" id="MF_01820"/>
    </source>
</evidence>